<accession>A0A4R6SPV3</accession>
<dbReference type="Proteomes" id="UP000295620">
    <property type="component" value="Unassembled WGS sequence"/>
</dbReference>
<evidence type="ECO:0000313" key="1">
    <source>
        <dbReference type="EMBL" id="TDQ06189.1"/>
    </source>
</evidence>
<organism evidence="1 2">
    <name type="scientific">Pedobacter metabolipauper</name>
    <dbReference type="NCBI Taxonomy" id="425513"/>
    <lineage>
        <taxon>Bacteria</taxon>
        <taxon>Pseudomonadati</taxon>
        <taxon>Bacteroidota</taxon>
        <taxon>Sphingobacteriia</taxon>
        <taxon>Sphingobacteriales</taxon>
        <taxon>Sphingobacteriaceae</taxon>
        <taxon>Pedobacter</taxon>
    </lineage>
</organism>
<dbReference type="InterPro" id="IPR046233">
    <property type="entry name" value="DUF6266"/>
</dbReference>
<dbReference type="OrthoDB" id="767088at2"/>
<dbReference type="RefSeq" id="WP_133578356.1">
    <property type="nucleotide sequence ID" value="NZ_SNYC01000010.1"/>
</dbReference>
<gene>
    <name evidence="1" type="ORF">ATK78_4570</name>
</gene>
<protein>
    <submittedName>
        <fullName evidence="1">Uncharacterized protein</fullName>
    </submittedName>
</protein>
<sequence length="216" mass="23738">MGKLNRGFLGGFRGRLGPAYGCFWRGMDLVKTLPRKSGKPGTPKQLVIQQKLAVVTGFLSGMGPLIEIGFKGVTNSGESAMNAAVSYNIQNAVTGIAPNFVMDYTKLKYSFGKLPLPNEIQVTMLPLAKLEVNWSPRSYGVVKIHPDDLATFVVYNPEKNTFVVLEDAARRDETTYTIQMPSEFIGDTVFFFMNFITSDGKLVSENSNLGNLVILP</sequence>
<name>A0A4R6SPV3_9SPHI</name>
<comment type="caution">
    <text evidence="1">The sequence shown here is derived from an EMBL/GenBank/DDBJ whole genome shotgun (WGS) entry which is preliminary data.</text>
</comment>
<evidence type="ECO:0000313" key="2">
    <source>
        <dbReference type="Proteomes" id="UP000295620"/>
    </source>
</evidence>
<dbReference type="AlphaFoldDB" id="A0A4R6SPV3"/>
<proteinExistence type="predicted"/>
<keyword evidence="2" id="KW-1185">Reference proteome</keyword>
<dbReference type="EMBL" id="SNYC01000010">
    <property type="protein sequence ID" value="TDQ06189.1"/>
    <property type="molecule type" value="Genomic_DNA"/>
</dbReference>
<dbReference type="Pfam" id="PF19781">
    <property type="entry name" value="DUF6266"/>
    <property type="match status" value="1"/>
</dbReference>
<reference evidence="1 2" key="1">
    <citation type="submission" date="2019-03" db="EMBL/GenBank/DDBJ databases">
        <title>Genomic Encyclopedia of Archaeal and Bacterial Type Strains, Phase II (KMG-II): from individual species to whole genera.</title>
        <authorList>
            <person name="Goeker M."/>
        </authorList>
    </citation>
    <scope>NUCLEOTIDE SEQUENCE [LARGE SCALE GENOMIC DNA]</scope>
    <source>
        <strain evidence="1 2">DSM 19035</strain>
    </source>
</reference>